<evidence type="ECO:0000313" key="2">
    <source>
        <dbReference type="EMBL" id="CAD7635969.1"/>
    </source>
</evidence>
<evidence type="ECO:0000313" key="3">
    <source>
        <dbReference type="Proteomes" id="UP000759131"/>
    </source>
</evidence>
<dbReference type="AlphaFoldDB" id="A0A7R9Q907"/>
<dbReference type="EMBL" id="OC872666">
    <property type="protein sequence ID" value="CAD7635969.1"/>
    <property type="molecule type" value="Genomic_DNA"/>
</dbReference>
<sequence>YKYQRVHRAKDHVRQCYHGLSASLLRFSVDGIEKMNVKMSCKSDAEMERFLARSKCGNSGKVGTAKCYTSWTHRLSLVRNVTDDAKLITIAPLTVGLFGNYYLSLLVTLLVVAIKVTTQHIFPQY</sequence>
<keyword evidence="1" id="KW-0812">Transmembrane</keyword>
<feature type="non-terminal residue" evidence="2">
    <location>
        <position position="1"/>
    </location>
</feature>
<keyword evidence="1" id="KW-0472">Membrane</keyword>
<evidence type="ECO:0000256" key="1">
    <source>
        <dbReference type="SAM" id="Phobius"/>
    </source>
</evidence>
<keyword evidence="1" id="KW-1133">Transmembrane helix</keyword>
<gene>
    <name evidence="2" type="ORF">OSB1V03_LOCUS16358</name>
</gene>
<dbReference type="Proteomes" id="UP000759131">
    <property type="component" value="Unassembled WGS sequence"/>
</dbReference>
<protein>
    <submittedName>
        <fullName evidence="2">Uncharacterized protein</fullName>
    </submittedName>
</protein>
<organism evidence="2">
    <name type="scientific">Medioppia subpectinata</name>
    <dbReference type="NCBI Taxonomy" id="1979941"/>
    <lineage>
        <taxon>Eukaryota</taxon>
        <taxon>Metazoa</taxon>
        <taxon>Ecdysozoa</taxon>
        <taxon>Arthropoda</taxon>
        <taxon>Chelicerata</taxon>
        <taxon>Arachnida</taxon>
        <taxon>Acari</taxon>
        <taxon>Acariformes</taxon>
        <taxon>Sarcoptiformes</taxon>
        <taxon>Oribatida</taxon>
        <taxon>Brachypylina</taxon>
        <taxon>Oppioidea</taxon>
        <taxon>Oppiidae</taxon>
        <taxon>Medioppia</taxon>
    </lineage>
</organism>
<keyword evidence="3" id="KW-1185">Reference proteome</keyword>
<accession>A0A7R9Q907</accession>
<proteinExistence type="predicted"/>
<dbReference type="EMBL" id="CAJPIZ010018091">
    <property type="protein sequence ID" value="CAG2116399.1"/>
    <property type="molecule type" value="Genomic_DNA"/>
</dbReference>
<feature type="transmembrane region" description="Helical" evidence="1">
    <location>
        <begin position="101"/>
        <end position="122"/>
    </location>
</feature>
<reference evidence="2" key="1">
    <citation type="submission" date="2020-11" db="EMBL/GenBank/DDBJ databases">
        <authorList>
            <person name="Tran Van P."/>
        </authorList>
    </citation>
    <scope>NUCLEOTIDE SEQUENCE</scope>
</reference>
<name>A0A7R9Q907_9ACAR</name>